<dbReference type="GO" id="GO:1904680">
    <property type="term" value="F:peptide transmembrane transporter activity"/>
    <property type="evidence" value="ECO:0007669"/>
    <property type="project" value="TreeGrafter"/>
</dbReference>
<dbReference type="PROSITE" id="PS51257">
    <property type="entry name" value="PROKAR_LIPOPROTEIN"/>
    <property type="match status" value="1"/>
</dbReference>
<dbReference type="SUPFAM" id="SSF53850">
    <property type="entry name" value="Periplasmic binding protein-like II"/>
    <property type="match status" value="1"/>
</dbReference>
<dbReference type="InterPro" id="IPR000914">
    <property type="entry name" value="SBP_5_dom"/>
</dbReference>
<proteinExistence type="predicted"/>
<accession>A0A542YGX5</accession>
<dbReference type="InterPro" id="IPR039424">
    <property type="entry name" value="SBP_5"/>
</dbReference>
<name>A0A542YGX5_9MICO</name>
<dbReference type="PANTHER" id="PTHR30290">
    <property type="entry name" value="PERIPLASMIC BINDING COMPONENT OF ABC TRANSPORTER"/>
    <property type="match status" value="1"/>
</dbReference>
<comment type="caution">
    <text evidence="2">The sequence shown here is derived from an EMBL/GenBank/DDBJ whole genome shotgun (WGS) entry which is preliminary data.</text>
</comment>
<keyword evidence="3" id="KW-1185">Reference proteome</keyword>
<dbReference type="AlphaFoldDB" id="A0A542YGX5"/>
<dbReference type="PANTHER" id="PTHR30290:SF65">
    <property type="entry name" value="MONOACYL PHOSPHATIDYLINOSITOL TETRAMANNOSIDE-BINDING PROTEIN LPQW-RELATED"/>
    <property type="match status" value="1"/>
</dbReference>
<evidence type="ECO:0000313" key="3">
    <source>
        <dbReference type="Proteomes" id="UP000317998"/>
    </source>
</evidence>
<sequence length="609" mass="64655">MVGRMGRSKEDVLRRSGAIAAAAALLLLLSGCEAGSLVVEGSSVTVAVSDGFTSYNPNTGYGSAVPSNASVVAATNSSFVSYDATPELVPDESFGSYEVVSQEPFAVRYTIADGVRWSDGVEVDGADLLLSWAANSTVLNASDFDASEYIDARTGEFTDEFPADVVWFDGYTAGGLQHATAVPKISGRSITLVFDRFVPDWQLMFDVGLPAHVVAAKALGIDDPGEAKQALITAVTQRDKKRLAPLSRVWNSAFNFTETPDDPALLVGNGPYTVTEIVAGDHLVLTANPEYRGAHRPTIAEVTVRFIADPLEAVGQLGSGAVDIVGPQPTVDVISALDAQSGIRISHGDDGSFEQLELQHDKSMNGAIEDARVRQALLLTVPRADIVDELVRPLQPDARPRLSHVLMPGQDGYEDAADAEGPAAYDTVDVRAAKKLLAEAAADDPALANPVVCVLYDPANPRRSAEFGLIRESAALAGIRVSDCASPDWRNLLGNPGAYDAALYGLHVDNLSGESVDARLRSDSSINSSHIADPELDELLDGLLVAEGAARTGILLEIDALLWAEGYGMPLYQFPTVTAVSDRVAGVERSPFAPTVLWNPWEWEPATAE</sequence>
<dbReference type="Proteomes" id="UP000317998">
    <property type="component" value="Unassembled WGS sequence"/>
</dbReference>
<dbReference type="Gene3D" id="3.10.105.10">
    <property type="entry name" value="Dipeptide-binding Protein, Domain 3"/>
    <property type="match status" value="1"/>
</dbReference>
<dbReference type="Pfam" id="PF00496">
    <property type="entry name" value="SBP_bac_5"/>
    <property type="match status" value="1"/>
</dbReference>
<dbReference type="GO" id="GO:0015833">
    <property type="term" value="P:peptide transport"/>
    <property type="evidence" value="ECO:0007669"/>
    <property type="project" value="TreeGrafter"/>
</dbReference>
<dbReference type="EMBL" id="VFOM01000001">
    <property type="protein sequence ID" value="TQL47340.1"/>
    <property type="molecule type" value="Genomic_DNA"/>
</dbReference>
<reference evidence="2 3" key="1">
    <citation type="submission" date="2019-06" db="EMBL/GenBank/DDBJ databases">
        <title>Sequencing the genomes of 1000 actinobacteria strains.</title>
        <authorList>
            <person name="Klenk H.-P."/>
        </authorList>
    </citation>
    <scope>NUCLEOTIDE SEQUENCE [LARGE SCALE GENOMIC DNA]</scope>
    <source>
        <strain evidence="2 3">DSM 26477</strain>
    </source>
</reference>
<organism evidence="2 3">
    <name type="scientific">Homoserinimonas aerilata</name>
    <dbReference type="NCBI Taxonomy" id="1162970"/>
    <lineage>
        <taxon>Bacteria</taxon>
        <taxon>Bacillati</taxon>
        <taxon>Actinomycetota</taxon>
        <taxon>Actinomycetes</taxon>
        <taxon>Micrococcales</taxon>
        <taxon>Microbacteriaceae</taxon>
        <taxon>Homoserinimonas</taxon>
    </lineage>
</organism>
<gene>
    <name evidence="2" type="ORF">FB562_0396</name>
</gene>
<evidence type="ECO:0000313" key="2">
    <source>
        <dbReference type="EMBL" id="TQL47340.1"/>
    </source>
</evidence>
<protein>
    <submittedName>
        <fullName evidence="2">Peptide/nickel transport system substrate-binding protein</fullName>
    </submittedName>
</protein>
<evidence type="ECO:0000259" key="1">
    <source>
        <dbReference type="Pfam" id="PF00496"/>
    </source>
</evidence>
<feature type="domain" description="Solute-binding protein family 5" evidence="1">
    <location>
        <begin position="100"/>
        <end position="515"/>
    </location>
</feature>
<dbReference type="Gene3D" id="3.40.190.10">
    <property type="entry name" value="Periplasmic binding protein-like II"/>
    <property type="match status" value="1"/>
</dbReference>